<comment type="caution">
    <text evidence="2">The sequence shown here is derived from an EMBL/GenBank/DDBJ whole genome shotgun (WGS) entry which is preliminary data.</text>
</comment>
<dbReference type="EMBL" id="SIHO01000005">
    <property type="protein sequence ID" value="TFU00050.1"/>
    <property type="molecule type" value="Genomic_DNA"/>
</dbReference>
<evidence type="ECO:0000313" key="3">
    <source>
        <dbReference type="Proteomes" id="UP000297737"/>
    </source>
</evidence>
<keyword evidence="3" id="KW-1185">Reference proteome</keyword>
<sequence>MKIGLMAAAGLVLVGQPDNTAHAEPSPPTESAVTSKPAEEPTPAETAMPSKYLLGIGNSSCSMWTTKFNGDESLMNQAGGWVAGYLSGLNIGLRKAPDFLDGSSAKAIEASVDEYCKTNPNDHISDAVTTVGVGLIDTAITNAH</sequence>
<dbReference type="AlphaFoldDB" id="A0A4Y9EK92"/>
<proteinExistence type="predicted"/>
<gene>
    <name evidence="2" type="ORF">EUV02_15495</name>
</gene>
<dbReference type="Proteomes" id="UP000297737">
    <property type="component" value="Unassembled WGS sequence"/>
</dbReference>
<feature type="region of interest" description="Disordered" evidence="1">
    <location>
        <begin position="17"/>
        <end position="49"/>
    </location>
</feature>
<protein>
    <submittedName>
        <fullName evidence="2">Uncharacterized protein</fullName>
    </submittedName>
</protein>
<organism evidence="2 3">
    <name type="scientific">Glacieibacterium arshaanense</name>
    <dbReference type="NCBI Taxonomy" id="2511025"/>
    <lineage>
        <taxon>Bacteria</taxon>
        <taxon>Pseudomonadati</taxon>
        <taxon>Pseudomonadota</taxon>
        <taxon>Alphaproteobacteria</taxon>
        <taxon>Sphingomonadales</taxon>
        <taxon>Sphingosinicellaceae</taxon>
        <taxon>Glacieibacterium</taxon>
    </lineage>
</organism>
<evidence type="ECO:0000256" key="1">
    <source>
        <dbReference type="SAM" id="MobiDB-lite"/>
    </source>
</evidence>
<reference evidence="2 3" key="1">
    <citation type="submission" date="2019-02" db="EMBL/GenBank/DDBJ databases">
        <title>Polymorphobacter sp. isolated from the lake at the Tibet of China.</title>
        <authorList>
            <person name="Li A."/>
        </authorList>
    </citation>
    <scope>NUCLEOTIDE SEQUENCE [LARGE SCALE GENOMIC DNA]</scope>
    <source>
        <strain evidence="2 3">DJ1R-1</strain>
    </source>
</reference>
<dbReference type="RefSeq" id="WP_135247231.1">
    <property type="nucleotide sequence ID" value="NZ_SIHO01000005.1"/>
</dbReference>
<name>A0A4Y9EK92_9SPHN</name>
<evidence type="ECO:0000313" key="2">
    <source>
        <dbReference type="EMBL" id="TFU00050.1"/>
    </source>
</evidence>
<dbReference type="OrthoDB" id="7858864at2"/>
<accession>A0A4Y9EK92</accession>